<evidence type="ECO:0000256" key="2">
    <source>
        <dbReference type="ARBA" id="ARBA00009971"/>
    </source>
</evidence>
<dbReference type="STRING" id="75743.A0A401PM69"/>
<dbReference type="OrthoDB" id="411535at2759"/>
<keyword evidence="4 10" id="KW-0812">Transmembrane</keyword>
<name>A0A401PM69_SCYTO</name>
<accession>A0A401PM69</accession>
<comment type="subcellular location">
    <subcellularLocation>
        <location evidence="1">Nucleus membrane</location>
        <topology evidence="1">Multi-pass membrane protein</topology>
    </subcellularLocation>
</comment>
<dbReference type="PANTHER" id="PTHR22593:SF2">
    <property type="entry name" value="TRANSMEMBRANE PROTEIN 18"/>
    <property type="match status" value="1"/>
</dbReference>
<keyword evidence="5 10" id="KW-1133">Transmembrane helix</keyword>
<keyword evidence="7" id="KW-0238">DNA-binding</keyword>
<reference evidence="11 12" key="1">
    <citation type="journal article" date="2018" name="Nat. Ecol. Evol.">
        <title>Shark genomes provide insights into elasmobranch evolution and the origin of vertebrates.</title>
        <authorList>
            <person name="Hara Y"/>
            <person name="Yamaguchi K"/>
            <person name="Onimaru K"/>
            <person name="Kadota M"/>
            <person name="Koyanagi M"/>
            <person name="Keeley SD"/>
            <person name="Tatsumi K"/>
            <person name="Tanaka K"/>
            <person name="Motone F"/>
            <person name="Kageyama Y"/>
            <person name="Nozu R"/>
            <person name="Adachi N"/>
            <person name="Nishimura O"/>
            <person name="Nakagawa R"/>
            <person name="Tanegashima C"/>
            <person name="Kiyatake I"/>
            <person name="Matsumoto R"/>
            <person name="Murakumo K"/>
            <person name="Nishida K"/>
            <person name="Terakita A"/>
            <person name="Kuratani S"/>
            <person name="Sato K"/>
            <person name="Hyodo S Kuraku.S."/>
        </authorList>
    </citation>
    <scope>NUCLEOTIDE SEQUENCE [LARGE SCALE GENOMIC DNA]</scope>
</reference>
<proteinExistence type="inferred from homology"/>
<evidence type="ECO:0000256" key="10">
    <source>
        <dbReference type="SAM" id="Phobius"/>
    </source>
</evidence>
<evidence type="ECO:0000256" key="9">
    <source>
        <dbReference type="ARBA" id="ARBA00023242"/>
    </source>
</evidence>
<keyword evidence="6" id="KW-0175">Coiled coil</keyword>
<dbReference type="Proteomes" id="UP000288216">
    <property type="component" value="Unassembled WGS sequence"/>
</dbReference>
<dbReference type="Pfam" id="PF14770">
    <property type="entry name" value="TMEM18"/>
    <property type="match status" value="1"/>
</dbReference>
<sequence length="150" mass="17603">MEREEESATVPIDEFSKLRITGVWTVLLSIQWSESWLIGLLAFHAVCFLLTLITVKFYKFQIAHFLFMIVLVYCAEYINEMAAMNWRSFSTHQYFDSNGMFISLVFSTPLLLNTMIIVIVWVYRTLAEMTELKSLKQRRKANKEKEKKAA</sequence>
<evidence type="ECO:0000256" key="8">
    <source>
        <dbReference type="ARBA" id="ARBA00023136"/>
    </source>
</evidence>
<evidence type="ECO:0000256" key="5">
    <source>
        <dbReference type="ARBA" id="ARBA00022989"/>
    </source>
</evidence>
<evidence type="ECO:0000313" key="11">
    <source>
        <dbReference type="EMBL" id="GCB74203.1"/>
    </source>
</evidence>
<dbReference type="GO" id="GO:0031965">
    <property type="term" value="C:nuclear membrane"/>
    <property type="evidence" value="ECO:0007669"/>
    <property type="project" value="UniProtKB-SubCell"/>
</dbReference>
<dbReference type="PANTHER" id="PTHR22593">
    <property type="entry name" value="TRANSMEMBRANE PROTEIN 18"/>
    <property type="match status" value="1"/>
</dbReference>
<evidence type="ECO:0000256" key="3">
    <source>
        <dbReference type="ARBA" id="ARBA00014253"/>
    </source>
</evidence>
<organism evidence="11 12">
    <name type="scientific">Scyliorhinus torazame</name>
    <name type="common">Cloudy catshark</name>
    <name type="synonym">Catulus torazame</name>
    <dbReference type="NCBI Taxonomy" id="75743"/>
    <lineage>
        <taxon>Eukaryota</taxon>
        <taxon>Metazoa</taxon>
        <taxon>Chordata</taxon>
        <taxon>Craniata</taxon>
        <taxon>Vertebrata</taxon>
        <taxon>Chondrichthyes</taxon>
        <taxon>Elasmobranchii</taxon>
        <taxon>Galeomorphii</taxon>
        <taxon>Galeoidea</taxon>
        <taxon>Carcharhiniformes</taxon>
        <taxon>Scyliorhinidae</taxon>
        <taxon>Scyliorhinus</taxon>
    </lineage>
</organism>
<dbReference type="InterPro" id="IPR026721">
    <property type="entry name" value="TMEM18"/>
</dbReference>
<keyword evidence="8 10" id="KW-0472">Membrane</keyword>
<feature type="transmembrane region" description="Helical" evidence="10">
    <location>
        <begin position="36"/>
        <end position="55"/>
    </location>
</feature>
<feature type="transmembrane region" description="Helical" evidence="10">
    <location>
        <begin position="99"/>
        <end position="123"/>
    </location>
</feature>
<evidence type="ECO:0000256" key="7">
    <source>
        <dbReference type="ARBA" id="ARBA00023125"/>
    </source>
</evidence>
<keyword evidence="9" id="KW-0539">Nucleus</keyword>
<comment type="similarity">
    <text evidence="2">Belongs to the TMEM18 family.</text>
</comment>
<feature type="transmembrane region" description="Helical" evidence="10">
    <location>
        <begin position="62"/>
        <end position="79"/>
    </location>
</feature>
<evidence type="ECO:0000313" key="12">
    <source>
        <dbReference type="Proteomes" id="UP000288216"/>
    </source>
</evidence>
<comment type="caution">
    <text evidence="11">The sequence shown here is derived from an EMBL/GenBank/DDBJ whole genome shotgun (WGS) entry which is preliminary data.</text>
</comment>
<protein>
    <recommendedName>
        <fullName evidence="3">Transmembrane protein 18</fullName>
    </recommendedName>
</protein>
<evidence type="ECO:0000256" key="6">
    <source>
        <dbReference type="ARBA" id="ARBA00023054"/>
    </source>
</evidence>
<evidence type="ECO:0000256" key="1">
    <source>
        <dbReference type="ARBA" id="ARBA00004232"/>
    </source>
</evidence>
<keyword evidence="12" id="KW-1185">Reference proteome</keyword>
<dbReference type="OMA" id="TFSKQQY"/>
<dbReference type="AlphaFoldDB" id="A0A401PM69"/>
<dbReference type="EMBL" id="BFAA01000885">
    <property type="protein sequence ID" value="GCB74203.1"/>
    <property type="molecule type" value="Genomic_DNA"/>
</dbReference>
<dbReference type="GO" id="GO:0003677">
    <property type="term" value="F:DNA binding"/>
    <property type="evidence" value="ECO:0007669"/>
    <property type="project" value="UniProtKB-KW"/>
</dbReference>
<evidence type="ECO:0000256" key="4">
    <source>
        <dbReference type="ARBA" id="ARBA00022692"/>
    </source>
</evidence>
<gene>
    <name evidence="11" type="ORF">scyTo_0003290</name>
</gene>